<proteinExistence type="predicted"/>
<protein>
    <submittedName>
        <fullName evidence="1">Uncharacterized protein</fullName>
    </submittedName>
</protein>
<keyword evidence="2" id="KW-1185">Reference proteome</keyword>
<sequence>MSRAMKKADPPLKMEIVANSVRNTTIAVEDDRYYFEVVTRYWHPTTTKINRFDVETRLLTTVAEIEGLRGADRRVRFLQPTEKGPQLGDWISASEFLKDGKFATDTGTEYLWKSHRRKLRLLKDGEDEKAPAVQYHSHKRYFWVLRMSRHAWLDVKPELTDSLEKVIVSYLLAERQKRDKWRPFS</sequence>
<reference evidence="1 2" key="1">
    <citation type="journal article" date="2021" name="Appl. Environ. Microbiol.">
        <title>Genetic linkage and physical mapping for an oyster mushroom Pleurotus cornucopiae and QTL analysis for the trait cap color.</title>
        <authorList>
            <person name="Zhang Y."/>
            <person name="Gao W."/>
            <person name="Sonnenberg A."/>
            <person name="Chen Q."/>
            <person name="Zhang J."/>
            <person name="Huang C."/>
        </authorList>
    </citation>
    <scope>NUCLEOTIDE SEQUENCE [LARGE SCALE GENOMIC DNA]</scope>
    <source>
        <strain evidence="1">CCMSSC00406</strain>
    </source>
</reference>
<evidence type="ECO:0000313" key="1">
    <source>
        <dbReference type="EMBL" id="KAG9220269.1"/>
    </source>
</evidence>
<name>A0ACB7IRX8_PLECO</name>
<gene>
    <name evidence="1" type="ORF">CCMSSC00406_0006334</name>
</gene>
<accession>A0ACB7IRX8</accession>
<comment type="caution">
    <text evidence="1">The sequence shown here is derived from an EMBL/GenBank/DDBJ whole genome shotgun (WGS) entry which is preliminary data.</text>
</comment>
<evidence type="ECO:0000313" key="2">
    <source>
        <dbReference type="Proteomes" id="UP000824881"/>
    </source>
</evidence>
<organism evidence="1 2">
    <name type="scientific">Pleurotus cornucopiae</name>
    <name type="common">Cornucopia mushroom</name>
    <dbReference type="NCBI Taxonomy" id="5321"/>
    <lineage>
        <taxon>Eukaryota</taxon>
        <taxon>Fungi</taxon>
        <taxon>Dikarya</taxon>
        <taxon>Basidiomycota</taxon>
        <taxon>Agaricomycotina</taxon>
        <taxon>Agaricomycetes</taxon>
        <taxon>Agaricomycetidae</taxon>
        <taxon>Agaricales</taxon>
        <taxon>Pleurotineae</taxon>
        <taxon>Pleurotaceae</taxon>
        <taxon>Pleurotus</taxon>
    </lineage>
</organism>
<dbReference type="Proteomes" id="UP000824881">
    <property type="component" value="Unassembled WGS sequence"/>
</dbReference>
<dbReference type="EMBL" id="WQMT02000007">
    <property type="protein sequence ID" value="KAG9220269.1"/>
    <property type="molecule type" value="Genomic_DNA"/>
</dbReference>